<dbReference type="Gene3D" id="3.10.590.10">
    <property type="entry name" value="ph1033 like domains"/>
    <property type="match status" value="1"/>
</dbReference>
<evidence type="ECO:0000313" key="1">
    <source>
        <dbReference type="EMBL" id="MFD2598645.1"/>
    </source>
</evidence>
<accession>A0ABW5NIA4</accession>
<dbReference type="RefSeq" id="WP_380868715.1">
    <property type="nucleotide sequence ID" value="NZ_JBHUMA010000006.1"/>
</dbReference>
<sequence length="77" mass="8977">MGKVLDDEIYTFNASADFCPSRRDIEFLKTEDISILPLIDDLEFIQNKSSWGIPFRFGFLEINEHDFSLISSKMLKK</sequence>
<dbReference type="Proteomes" id="UP001597393">
    <property type="component" value="Unassembled WGS sequence"/>
</dbReference>
<gene>
    <name evidence="1" type="ORF">ACFSQ3_06740</name>
</gene>
<name>A0ABW5NIA4_9SPHI</name>
<protein>
    <submittedName>
        <fullName evidence="1">Uncharacterized protein</fullName>
    </submittedName>
</protein>
<proteinExistence type="predicted"/>
<reference evidence="2" key="1">
    <citation type="journal article" date="2019" name="Int. J. Syst. Evol. Microbiol.">
        <title>The Global Catalogue of Microorganisms (GCM) 10K type strain sequencing project: providing services to taxonomists for standard genome sequencing and annotation.</title>
        <authorList>
            <consortium name="The Broad Institute Genomics Platform"/>
            <consortium name="The Broad Institute Genome Sequencing Center for Infectious Disease"/>
            <person name="Wu L."/>
            <person name="Ma J."/>
        </authorList>
    </citation>
    <scope>NUCLEOTIDE SEQUENCE [LARGE SCALE GENOMIC DNA]</scope>
    <source>
        <strain evidence="2">KCTC 42248</strain>
    </source>
</reference>
<evidence type="ECO:0000313" key="2">
    <source>
        <dbReference type="Proteomes" id="UP001597393"/>
    </source>
</evidence>
<organism evidence="1 2">
    <name type="scientific">Sphingobacterium corticis</name>
    <dbReference type="NCBI Taxonomy" id="1812823"/>
    <lineage>
        <taxon>Bacteria</taxon>
        <taxon>Pseudomonadati</taxon>
        <taxon>Bacteroidota</taxon>
        <taxon>Sphingobacteriia</taxon>
        <taxon>Sphingobacteriales</taxon>
        <taxon>Sphingobacteriaceae</taxon>
        <taxon>Sphingobacterium</taxon>
    </lineage>
</organism>
<keyword evidence="2" id="KW-1185">Reference proteome</keyword>
<dbReference type="SUPFAM" id="SSF88697">
    <property type="entry name" value="PUA domain-like"/>
    <property type="match status" value="1"/>
</dbReference>
<dbReference type="EMBL" id="JBHUMA010000006">
    <property type="protein sequence ID" value="MFD2598645.1"/>
    <property type="molecule type" value="Genomic_DNA"/>
</dbReference>
<dbReference type="InterPro" id="IPR015947">
    <property type="entry name" value="PUA-like_sf"/>
</dbReference>
<comment type="caution">
    <text evidence="1">The sequence shown here is derived from an EMBL/GenBank/DDBJ whole genome shotgun (WGS) entry which is preliminary data.</text>
</comment>